<keyword evidence="7" id="KW-0418">Kinase</keyword>
<comment type="caution">
    <text evidence="12">The sequence shown here is derived from an EMBL/GenBank/DDBJ whole genome shotgun (WGS) entry which is preliminary data.</text>
</comment>
<evidence type="ECO:0000256" key="9">
    <source>
        <dbReference type="ARBA" id="ARBA00023012"/>
    </source>
</evidence>
<dbReference type="SMART" id="SM00388">
    <property type="entry name" value="HisKA"/>
    <property type="match status" value="1"/>
</dbReference>
<evidence type="ECO:0000256" key="10">
    <source>
        <dbReference type="SAM" id="Phobius"/>
    </source>
</evidence>
<dbReference type="InterPro" id="IPR003661">
    <property type="entry name" value="HisK_dim/P_dom"/>
</dbReference>
<accession>A0A2P6MJN9</accession>
<dbReference type="EC" id="2.7.13.3" evidence="3"/>
<evidence type="ECO:0000256" key="4">
    <source>
        <dbReference type="ARBA" id="ARBA00022553"/>
    </source>
</evidence>
<keyword evidence="10" id="KW-0812">Transmembrane</keyword>
<feature type="transmembrane region" description="Helical" evidence="10">
    <location>
        <begin position="9"/>
        <end position="32"/>
    </location>
</feature>
<gene>
    <name evidence="12" type="ORF">C6I21_03855</name>
</gene>
<keyword evidence="4" id="KW-0597">Phosphoprotein</keyword>
<dbReference type="OrthoDB" id="9813151at2"/>
<proteinExistence type="predicted"/>
<organism evidence="12 13">
    <name type="scientific">Alkalicoccus urumqiensis</name>
    <name type="common">Bacillus urumqiensis</name>
    <dbReference type="NCBI Taxonomy" id="1548213"/>
    <lineage>
        <taxon>Bacteria</taxon>
        <taxon>Bacillati</taxon>
        <taxon>Bacillota</taxon>
        <taxon>Bacilli</taxon>
        <taxon>Bacillales</taxon>
        <taxon>Bacillaceae</taxon>
        <taxon>Alkalicoccus</taxon>
    </lineage>
</organism>
<dbReference type="SUPFAM" id="SSF47384">
    <property type="entry name" value="Homodimeric domain of signal transducing histidine kinase"/>
    <property type="match status" value="1"/>
</dbReference>
<comment type="subcellular location">
    <subcellularLocation>
        <location evidence="2">Cell membrane</location>
        <topology evidence="2">Multi-pass membrane protein</topology>
    </subcellularLocation>
</comment>
<dbReference type="AlphaFoldDB" id="A0A2P6MJN9"/>
<dbReference type="FunFam" id="3.30.565.10:FF:000006">
    <property type="entry name" value="Sensor histidine kinase WalK"/>
    <property type="match status" value="1"/>
</dbReference>
<keyword evidence="5" id="KW-0808">Transferase</keyword>
<dbReference type="SMART" id="SM00387">
    <property type="entry name" value="HATPase_c"/>
    <property type="match status" value="1"/>
</dbReference>
<keyword evidence="6" id="KW-0547">Nucleotide-binding</keyword>
<dbReference type="Gene3D" id="3.30.565.10">
    <property type="entry name" value="Histidine kinase-like ATPase, C-terminal domain"/>
    <property type="match status" value="1"/>
</dbReference>
<dbReference type="PANTHER" id="PTHR43711:SF1">
    <property type="entry name" value="HISTIDINE KINASE 1"/>
    <property type="match status" value="1"/>
</dbReference>
<evidence type="ECO:0000256" key="2">
    <source>
        <dbReference type="ARBA" id="ARBA00004651"/>
    </source>
</evidence>
<dbReference type="InterPro" id="IPR003594">
    <property type="entry name" value="HATPase_dom"/>
</dbReference>
<dbReference type="EMBL" id="PVNS01000003">
    <property type="protein sequence ID" value="PRO66485.1"/>
    <property type="molecule type" value="Genomic_DNA"/>
</dbReference>
<comment type="catalytic activity">
    <reaction evidence="1">
        <text>ATP + protein L-histidine = ADP + protein N-phospho-L-histidine.</text>
        <dbReference type="EC" id="2.7.13.3"/>
    </reaction>
</comment>
<dbReference type="Pfam" id="PF02518">
    <property type="entry name" value="HATPase_c"/>
    <property type="match status" value="1"/>
</dbReference>
<dbReference type="InterPro" id="IPR004358">
    <property type="entry name" value="Sig_transdc_His_kin-like_C"/>
</dbReference>
<evidence type="ECO:0000256" key="8">
    <source>
        <dbReference type="ARBA" id="ARBA00022840"/>
    </source>
</evidence>
<name>A0A2P6MJN9_ALKUR</name>
<dbReference type="Pfam" id="PF00512">
    <property type="entry name" value="HisKA"/>
    <property type="match status" value="1"/>
</dbReference>
<keyword evidence="10" id="KW-1133">Transmembrane helix</keyword>
<keyword evidence="8" id="KW-0067">ATP-binding</keyword>
<feature type="transmembrane region" description="Helical" evidence="10">
    <location>
        <begin position="154"/>
        <end position="176"/>
    </location>
</feature>
<dbReference type="PROSITE" id="PS50109">
    <property type="entry name" value="HIS_KIN"/>
    <property type="match status" value="1"/>
</dbReference>
<protein>
    <recommendedName>
        <fullName evidence="3">histidine kinase</fullName>
        <ecNumber evidence="3">2.7.13.3</ecNumber>
    </recommendedName>
</protein>
<dbReference type="InterPro" id="IPR036890">
    <property type="entry name" value="HATPase_C_sf"/>
</dbReference>
<dbReference type="GO" id="GO:0005524">
    <property type="term" value="F:ATP binding"/>
    <property type="evidence" value="ECO:0007669"/>
    <property type="project" value="UniProtKB-KW"/>
</dbReference>
<dbReference type="SUPFAM" id="SSF55874">
    <property type="entry name" value="ATPase domain of HSP90 chaperone/DNA topoisomerase II/histidine kinase"/>
    <property type="match status" value="1"/>
</dbReference>
<evidence type="ECO:0000259" key="11">
    <source>
        <dbReference type="PROSITE" id="PS50109"/>
    </source>
</evidence>
<dbReference type="CDD" id="cd00082">
    <property type="entry name" value="HisKA"/>
    <property type="match status" value="1"/>
</dbReference>
<sequence length="452" mass="50286">MFNTVQKRYFAFGLLLAGGSLLLLSLLVFWSVERHFGDYVTDQQEQRVEEIVRVIEAAYEAEGSFEEISPMLPHTLWMEEGISAVLYDGNGVQVESGMGGMGNMGGMMQDMMGSGSSGEQRTYPLYAGSEEVGTLEVTYPAGPGSAERQFLRDMVFQLTGLGVLLLAAAALLSHLASRRMTGGLREISADVQALKQKNGQLEKKDYGVKELDELAEGVSVLSAYLEEEDIRRRQFTADLAHELRTPLGALRSQIEAFQDGVMQPDEERLARSHAELMRLVRLVGEMEELYASEQGSRSLRIECIDLTHFATSLETDVQAMFREKGVTLQVDCRAEEVEADPDRLRQVMQNLLHNAWKFTPAGRTVQLRIAEQEDLVELIVEDEGIGMTKDEQRFVFDRFYRGEKSRSRELGGRGIGLSIAAALVHAHGGTIDVSDAEGSGTRFRVRLPKRHG</sequence>
<evidence type="ECO:0000256" key="7">
    <source>
        <dbReference type="ARBA" id="ARBA00022777"/>
    </source>
</evidence>
<dbReference type="InterPro" id="IPR050736">
    <property type="entry name" value="Sensor_HK_Regulatory"/>
</dbReference>
<dbReference type="InterPro" id="IPR005467">
    <property type="entry name" value="His_kinase_dom"/>
</dbReference>
<evidence type="ECO:0000256" key="3">
    <source>
        <dbReference type="ARBA" id="ARBA00012438"/>
    </source>
</evidence>
<evidence type="ECO:0000313" key="13">
    <source>
        <dbReference type="Proteomes" id="UP000243650"/>
    </source>
</evidence>
<dbReference type="GO" id="GO:0000155">
    <property type="term" value="F:phosphorelay sensor kinase activity"/>
    <property type="evidence" value="ECO:0007669"/>
    <property type="project" value="InterPro"/>
</dbReference>
<dbReference type="RefSeq" id="WP_105958123.1">
    <property type="nucleotide sequence ID" value="NZ_PVNS01000003.1"/>
</dbReference>
<evidence type="ECO:0000256" key="5">
    <source>
        <dbReference type="ARBA" id="ARBA00022679"/>
    </source>
</evidence>
<evidence type="ECO:0000313" key="12">
    <source>
        <dbReference type="EMBL" id="PRO66485.1"/>
    </source>
</evidence>
<dbReference type="Proteomes" id="UP000243650">
    <property type="component" value="Unassembled WGS sequence"/>
</dbReference>
<dbReference type="GO" id="GO:0005886">
    <property type="term" value="C:plasma membrane"/>
    <property type="evidence" value="ECO:0007669"/>
    <property type="project" value="UniProtKB-SubCell"/>
</dbReference>
<dbReference type="PANTHER" id="PTHR43711">
    <property type="entry name" value="TWO-COMPONENT HISTIDINE KINASE"/>
    <property type="match status" value="1"/>
</dbReference>
<evidence type="ECO:0000256" key="6">
    <source>
        <dbReference type="ARBA" id="ARBA00022741"/>
    </source>
</evidence>
<feature type="domain" description="Histidine kinase" evidence="11">
    <location>
        <begin position="238"/>
        <end position="451"/>
    </location>
</feature>
<evidence type="ECO:0000256" key="1">
    <source>
        <dbReference type="ARBA" id="ARBA00000085"/>
    </source>
</evidence>
<dbReference type="PRINTS" id="PR00344">
    <property type="entry name" value="BCTRLSENSOR"/>
</dbReference>
<reference evidence="12 13" key="1">
    <citation type="submission" date="2018-03" db="EMBL/GenBank/DDBJ databases">
        <title>Bacillus urumqiensis sp. nov., a moderately haloalkaliphilic bacterium isolated from a salt lake.</title>
        <authorList>
            <person name="Zhao B."/>
            <person name="Liao Z."/>
        </authorList>
    </citation>
    <scope>NUCLEOTIDE SEQUENCE [LARGE SCALE GENOMIC DNA]</scope>
    <source>
        <strain evidence="12 13">BZ-SZ-XJ18</strain>
    </source>
</reference>
<keyword evidence="10" id="KW-0472">Membrane</keyword>
<dbReference type="Gene3D" id="1.10.287.130">
    <property type="match status" value="1"/>
</dbReference>
<dbReference type="InterPro" id="IPR036097">
    <property type="entry name" value="HisK_dim/P_sf"/>
</dbReference>
<keyword evidence="9" id="KW-0902">Two-component regulatory system</keyword>
<keyword evidence="13" id="KW-1185">Reference proteome</keyword>